<dbReference type="RefSeq" id="WP_028311257.1">
    <property type="nucleotide sequence ID" value="NZ_AXWS01000008.1"/>
</dbReference>
<proteinExistence type="predicted"/>
<dbReference type="OrthoDB" id="9135113at2"/>
<accession>A0A8B6X3G9</accession>
<organism evidence="1 2">
    <name type="scientific">Derxia gummosa DSM 723</name>
    <dbReference type="NCBI Taxonomy" id="1121388"/>
    <lineage>
        <taxon>Bacteria</taxon>
        <taxon>Pseudomonadati</taxon>
        <taxon>Pseudomonadota</taxon>
        <taxon>Betaproteobacteria</taxon>
        <taxon>Burkholderiales</taxon>
        <taxon>Alcaligenaceae</taxon>
        <taxon>Derxia</taxon>
    </lineage>
</organism>
<evidence type="ECO:0000313" key="2">
    <source>
        <dbReference type="RefSeq" id="WP_028311257.1"/>
    </source>
</evidence>
<dbReference type="Proteomes" id="UP000675920">
    <property type="component" value="Unplaced"/>
</dbReference>
<sequence>MPAWLPLLNLTVEHGYYVSGRCGDARIRLVDDCRHAISALDVIARDETGRFGLHYSDARRAVLEAMAADARDGLTIDLQIGFAPAFANYTLGGLPGNTRLTLDRQAGLRETDGRYRLHESQCLVLERIGMPALREPPVISVSLPILPEDLGNLPLDCLIRFAPRATHWMYLLTGSWNVEAMRIVDRDGAIEFSRQPPARLDDGQSAEVFLSNRPIELNERPPQAFELRQTINGFEKIMVKRLPTANASHFHREVRDGSAILVSQIYVHC</sequence>
<name>A0A8B6X3G9_9BURK</name>
<keyword evidence="1" id="KW-1185">Reference proteome</keyword>
<protein>
    <submittedName>
        <fullName evidence="2">Uncharacterized protein</fullName>
    </submittedName>
</protein>
<dbReference type="AlphaFoldDB" id="A0A8B6X3G9"/>
<reference evidence="2" key="1">
    <citation type="submission" date="2025-08" db="UniProtKB">
        <authorList>
            <consortium name="RefSeq"/>
        </authorList>
    </citation>
    <scope>IDENTIFICATION</scope>
</reference>
<evidence type="ECO:0000313" key="1">
    <source>
        <dbReference type="Proteomes" id="UP000675920"/>
    </source>
</evidence>